<evidence type="ECO:0000256" key="1">
    <source>
        <dbReference type="SAM" id="SignalP"/>
    </source>
</evidence>
<keyword evidence="1" id="KW-0732">Signal</keyword>
<feature type="signal peptide" evidence="1">
    <location>
        <begin position="1"/>
        <end position="18"/>
    </location>
</feature>
<evidence type="ECO:0008006" key="4">
    <source>
        <dbReference type="Google" id="ProtNLM"/>
    </source>
</evidence>
<keyword evidence="3" id="KW-1185">Reference proteome</keyword>
<protein>
    <recommendedName>
        <fullName evidence="4">Transmembrane protein</fullName>
    </recommendedName>
</protein>
<accession>A0ABY8CVY4</accession>
<dbReference type="EMBL" id="CP120371">
    <property type="protein sequence ID" value="WEX82799.1"/>
    <property type="molecule type" value="Genomic_DNA"/>
</dbReference>
<evidence type="ECO:0000313" key="3">
    <source>
        <dbReference type="Proteomes" id="UP001235547"/>
    </source>
</evidence>
<dbReference type="RefSeq" id="WP_280733543.1">
    <property type="nucleotide sequence ID" value="NZ_CP120368.1"/>
</dbReference>
<organism evidence="2 3">
    <name type="scientific">Sinorhizobium numidicum</name>
    <dbReference type="NCBI Taxonomy" id="680248"/>
    <lineage>
        <taxon>Bacteria</taxon>
        <taxon>Pseudomonadati</taxon>
        <taxon>Pseudomonadota</taxon>
        <taxon>Alphaproteobacteria</taxon>
        <taxon>Hyphomicrobiales</taxon>
        <taxon>Rhizobiaceae</taxon>
        <taxon>Sinorhizobium/Ensifer group</taxon>
        <taxon>Sinorhizobium</taxon>
    </lineage>
</organism>
<evidence type="ECO:0000313" key="2">
    <source>
        <dbReference type="EMBL" id="WEX82799.1"/>
    </source>
</evidence>
<feature type="chain" id="PRO_5046566085" description="Transmembrane protein" evidence="1">
    <location>
        <begin position="19"/>
        <end position="83"/>
    </location>
</feature>
<name>A0ABY8CVY4_9HYPH</name>
<gene>
    <name evidence="2" type="ORF">PYH38_005126</name>
</gene>
<proteinExistence type="predicted"/>
<sequence length="83" mass="9660">MRILLVLFAALAMTTSMAEAGSQSSNTSSNSSSNNGVVRERIVDTYCEDGYCERHVLRRVFRDGWRSRYESDRYYRDRSYDDD</sequence>
<reference evidence="2 3" key="1">
    <citation type="submission" date="2023-03" db="EMBL/GenBank/DDBJ databases">
        <authorList>
            <person name="Kaur S."/>
            <person name="Espinosa-Saiz D."/>
            <person name="Velazquez E."/>
            <person name="Menendez E."/>
            <person name="diCenzo G.C."/>
        </authorList>
    </citation>
    <scope>NUCLEOTIDE SEQUENCE [LARGE SCALE GENOMIC DNA]</scope>
    <source>
        <strain evidence="2 3">LMG 27395</strain>
    </source>
</reference>
<dbReference type="Proteomes" id="UP001235547">
    <property type="component" value="Chromosome 1"/>
</dbReference>